<reference evidence="5 6" key="1">
    <citation type="submission" date="2014-03" db="EMBL/GenBank/DDBJ databases">
        <title>Draft Genome Sequence of Actibacterium mucosum KCTC 23349, a Marine Alphaproteobacterium with Complex Ionic Requirements Isolated from Mediterranean Seawater at Malvarrosa Beach, Valencia, Spain.</title>
        <authorList>
            <person name="Arahal D.R."/>
            <person name="Shao Z."/>
            <person name="Lai Q."/>
            <person name="Pujalte M.J."/>
        </authorList>
    </citation>
    <scope>NUCLEOTIDE SEQUENCE [LARGE SCALE GENOMIC DNA]</scope>
    <source>
        <strain evidence="5 6">KCTC 23349</strain>
    </source>
</reference>
<evidence type="ECO:0000259" key="4">
    <source>
        <dbReference type="PROSITE" id="PS51118"/>
    </source>
</evidence>
<keyword evidence="2" id="KW-0238">DNA-binding</keyword>
<dbReference type="PROSITE" id="PS51118">
    <property type="entry name" value="HTH_HXLR"/>
    <property type="match status" value="1"/>
</dbReference>
<proteinExistence type="predicted"/>
<dbReference type="AlphaFoldDB" id="A0A037ZM43"/>
<dbReference type="Proteomes" id="UP000026249">
    <property type="component" value="Unassembled WGS sequence"/>
</dbReference>
<protein>
    <recommendedName>
        <fullName evidence="4">HTH hxlR-type domain-containing protein</fullName>
    </recommendedName>
</protein>
<keyword evidence="1" id="KW-0805">Transcription regulation</keyword>
<evidence type="ECO:0000256" key="3">
    <source>
        <dbReference type="ARBA" id="ARBA00023163"/>
    </source>
</evidence>
<comment type="caution">
    <text evidence="5">The sequence shown here is derived from an EMBL/GenBank/DDBJ whole genome shotgun (WGS) entry which is preliminary data.</text>
</comment>
<dbReference type="SUPFAM" id="SSF46785">
    <property type="entry name" value="Winged helix' DNA-binding domain"/>
    <property type="match status" value="1"/>
</dbReference>
<gene>
    <name evidence="5" type="ORF">ACMU_03010</name>
</gene>
<evidence type="ECO:0000313" key="5">
    <source>
        <dbReference type="EMBL" id="KAJ57491.1"/>
    </source>
</evidence>
<keyword evidence="6" id="KW-1185">Reference proteome</keyword>
<organism evidence="5 6">
    <name type="scientific">Actibacterium mucosum KCTC 23349</name>
    <dbReference type="NCBI Taxonomy" id="1454373"/>
    <lineage>
        <taxon>Bacteria</taxon>
        <taxon>Pseudomonadati</taxon>
        <taxon>Pseudomonadota</taxon>
        <taxon>Alphaproteobacteria</taxon>
        <taxon>Rhodobacterales</taxon>
        <taxon>Roseobacteraceae</taxon>
        <taxon>Actibacterium</taxon>
    </lineage>
</organism>
<keyword evidence="3" id="KW-0804">Transcription</keyword>
<dbReference type="Gene3D" id="1.10.10.10">
    <property type="entry name" value="Winged helix-like DNA-binding domain superfamily/Winged helix DNA-binding domain"/>
    <property type="match status" value="1"/>
</dbReference>
<dbReference type="InterPro" id="IPR002577">
    <property type="entry name" value="HTH_HxlR"/>
</dbReference>
<evidence type="ECO:0000256" key="2">
    <source>
        <dbReference type="ARBA" id="ARBA00023125"/>
    </source>
</evidence>
<dbReference type="Pfam" id="PF01638">
    <property type="entry name" value="HxlR"/>
    <property type="match status" value="1"/>
</dbReference>
<dbReference type="EMBL" id="JFKE01000001">
    <property type="protein sequence ID" value="KAJ57491.1"/>
    <property type="molecule type" value="Genomic_DNA"/>
</dbReference>
<evidence type="ECO:0000256" key="1">
    <source>
        <dbReference type="ARBA" id="ARBA00023015"/>
    </source>
</evidence>
<dbReference type="InterPro" id="IPR036390">
    <property type="entry name" value="WH_DNA-bd_sf"/>
</dbReference>
<evidence type="ECO:0000313" key="6">
    <source>
        <dbReference type="Proteomes" id="UP000026249"/>
    </source>
</evidence>
<dbReference type="OrthoDB" id="9800350at2"/>
<accession>A0A037ZM43</accession>
<sequence>MDGLLRLISGPWTTFILWQMSQVEKIRFGELKRAVPGISSRVLTERLRKLEGAGLVHREYVPTVPPQVSYSLTKEGWMLRGVLEQMNDVAHKLGLNVPCHMSNSKDAA</sequence>
<dbReference type="STRING" id="1454373.ACMU_03010"/>
<dbReference type="GO" id="GO:0003677">
    <property type="term" value="F:DNA binding"/>
    <property type="evidence" value="ECO:0007669"/>
    <property type="project" value="UniProtKB-KW"/>
</dbReference>
<dbReference type="PANTHER" id="PTHR33204">
    <property type="entry name" value="TRANSCRIPTIONAL REGULATOR, MARR FAMILY"/>
    <property type="match status" value="1"/>
</dbReference>
<dbReference type="InterPro" id="IPR036388">
    <property type="entry name" value="WH-like_DNA-bd_sf"/>
</dbReference>
<feature type="domain" description="HTH hxlR-type" evidence="4">
    <location>
        <begin position="1"/>
        <end position="98"/>
    </location>
</feature>
<name>A0A037ZM43_9RHOB</name>